<dbReference type="PANTHER" id="PTHR24192">
    <property type="entry name" value="ANKYRIN REPEAT DOMAIN 40"/>
    <property type="match status" value="1"/>
</dbReference>
<evidence type="ECO:0000256" key="1">
    <source>
        <dbReference type="PROSITE-ProRule" id="PRU00023"/>
    </source>
</evidence>
<dbReference type="SMART" id="SM00248">
    <property type="entry name" value="ANK"/>
    <property type="match status" value="1"/>
</dbReference>
<name>A0A183GKA1_HELPZ</name>
<keyword evidence="2" id="KW-1185">Reference proteome</keyword>
<dbReference type="WBParaSite" id="HPBE_0002311901-mRNA-1">
    <property type="protein sequence ID" value="HPBE_0002311901-mRNA-1"/>
    <property type="gene ID" value="HPBE_0002311901"/>
</dbReference>
<dbReference type="PANTHER" id="PTHR24192:SF3">
    <property type="entry name" value="ANKYRIN REPEAT DOMAIN 40"/>
    <property type="match status" value="1"/>
</dbReference>
<accession>A0A183GKA1</accession>
<proteinExistence type="predicted"/>
<feature type="repeat" description="ANK" evidence="1">
    <location>
        <begin position="4"/>
        <end position="36"/>
    </location>
</feature>
<protein>
    <submittedName>
        <fullName evidence="3">ANK_REP_REGION domain-containing protein</fullName>
    </submittedName>
</protein>
<dbReference type="Proteomes" id="UP000050761">
    <property type="component" value="Unassembled WGS sequence"/>
</dbReference>
<dbReference type="InterPro" id="IPR039195">
    <property type="entry name" value="ANKRD40"/>
</dbReference>
<dbReference type="InterPro" id="IPR036770">
    <property type="entry name" value="Ankyrin_rpt-contain_sf"/>
</dbReference>
<dbReference type="SUPFAM" id="SSF48403">
    <property type="entry name" value="Ankyrin repeat"/>
    <property type="match status" value="1"/>
</dbReference>
<organism evidence="2 3">
    <name type="scientific">Heligmosomoides polygyrus</name>
    <name type="common">Parasitic roundworm</name>
    <dbReference type="NCBI Taxonomy" id="6339"/>
    <lineage>
        <taxon>Eukaryota</taxon>
        <taxon>Metazoa</taxon>
        <taxon>Ecdysozoa</taxon>
        <taxon>Nematoda</taxon>
        <taxon>Chromadorea</taxon>
        <taxon>Rhabditida</taxon>
        <taxon>Rhabditina</taxon>
        <taxon>Rhabditomorpha</taxon>
        <taxon>Strongyloidea</taxon>
        <taxon>Heligmosomidae</taxon>
        <taxon>Heligmosomoides</taxon>
    </lineage>
</organism>
<evidence type="ECO:0000313" key="2">
    <source>
        <dbReference type="Proteomes" id="UP000050761"/>
    </source>
</evidence>
<dbReference type="PROSITE" id="PS50088">
    <property type="entry name" value="ANK_REPEAT"/>
    <property type="match status" value="1"/>
</dbReference>
<dbReference type="Gene3D" id="1.25.40.20">
    <property type="entry name" value="Ankyrin repeat-containing domain"/>
    <property type="match status" value="1"/>
</dbReference>
<dbReference type="PROSITE" id="PS50297">
    <property type="entry name" value="ANK_REP_REGION"/>
    <property type="match status" value="1"/>
</dbReference>
<reference evidence="3" key="1">
    <citation type="submission" date="2019-09" db="UniProtKB">
        <authorList>
            <consortium name="WormBaseParasite"/>
        </authorList>
    </citation>
    <scope>IDENTIFICATION</scope>
</reference>
<sequence>LSANRWTALHWAARRGHTNICLLLLESGFSEELKDRNNKTPWEVGNAVPRLLCRSVIHLAYSGRRCSADSNQNTRFVPNYIRHPPFPYSKASSFDNGTLPVRMTDLHSGSPTTNGPGLYSYGRRDSVNRTRFLLVRTCCADGKEAFKRVTLPGGSTLAQLKKMIEKSMRNGEVKSIVTLPDRVSRSYGGMRQSCLFYAGSGSSYLLRTWVDLLPRLVASVVLSTEEQRNWTLLS</sequence>
<keyword evidence="1" id="KW-0040">ANK repeat</keyword>
<dbReference type="InterPro" id="IPR002110">
    <property type="entry name" value="Ankyrin_rpt"/>
</dbReference>
<evidence type="ECO:0000313" key="3">
    <source>
        <dbReference type="WBParaSite" id="HPBE_0002311901-mRNA-1"/>
    </source>
</evidence>
<dbReference type="AlphaFoldDB" id="A0A183GKA1"/>
<dbReference type="Pfam" id="PF00023">
    <property type="entry name" value="Ank"/>
    <property type="match status" value="1"/>
</dbReference>